<dbReference type="eggNOG" id="ENOG502TJVS">
    <property type="taxonomic scope" value="Eukaryota"/>
</dbReference>
<dbReference type="Proteomes" id="UP000095282">
    <property type="component" value="Unplaced"/>
</dbReference>
<reference evidence="2" key="1">
    <citation type="submission" date="2016-11" db="UniProtKB">
        <authorList>
            <consortium name="WormBaseParasite"/>
        </authorList>
    </citation>
    <scope>IDENTIFICATION</scope>
</reference>
<dbReference type="WBParaSite" id="Csp11.Scaffold629.g13701.t1">
    <property type="protein sequence ID" value="Csp11.Scaffold629.g13701.t1"/>
    <property type="gene ID" value="Csp11.Scaffold629.g13701"/>
</dbReference>
<dbReference type="AlphaFoldDB" id="A0A1I7U0R5"/>
<evidence type="ECO:0000313" key="1">
    <source>
        <dbReference type="Proteomes" id="UP000095282"/>
    </source>
</evidence>
<sequence>MATQIAPKVTPQVAPQVKLHVKPQTVPQVVPQVYNSAQVQIGKQIKNPDPVDYLESNIDIFNFDPAEIIDHEEVVTTSADELFNLLEQTEKEEMESQFQNEDTSYYNGFGYVADNSDQMYADDFEEREGTVYLEEIPDDGQIQFEEPKGDDQFFTADEIEHFLTPKRMDAKPSNYVSDEEYEMLEFDYPDLFKVPGMNEEIRSMMAAFILGRQDNPNPSAGQLLIIKISEAITMTDPKQITELYFEMNFQNGEWRRFHKIFTYAQDGVLRVVDYLDGSNNHSDIIHNDYPPLLCF</sequence>
<organism evidence="1 2">
    <name type="scientific">Caenorhabditis tropicalis</name>
    <dbReference type="NCBI Taxonomy" id="1561998"/>
    <lineage>
        <taxon>Eukaryota</taxon>
        <taxon>Metazoa</taxon>
        <taxon>Ecdysozoa</taxon>
        <taxon>Nematoda</taxon>
        <taxon>Chromadorea</taxon>
        <taxon>Rhabditida</taxon>
        <taxon>Rhabditina</taxon>
        <taxon>Rhabditomorpha</taxon>
        <taxon>Rhabditoidea</taxon>
        <taxon>Rhabditidae</taxon>
        <taxon>Peloderinae</taxon>
        <taxon>Caenorhabditis</taxon>
    </lineage>
</organism>
<keyword evidence="1" id="KW-1185">Reference proteome</keyword>
<name>A0A1I7U0R5_9PELO</name>
<accession>A0A1I7U0R5</accession>
<proteinExistence type="predicted"/>
<evidence type="ECO:0000313" key="2">
    <source>
        <dbReference type="WBParaSite" id="Csp11.Scaffold629.g13701.t1"/>
    </source>
</evidence>
<protein>
    <submittedName>
        <fullName evidence="2">NOT2_3_5 domain-containing protein</fullName>
    </submittedName>
</protein>